<organism evidence="5 6">
    <name type="scientific">Yoonia vestfoldensis</name>
    <dbReference type="NCBI Taxonomy" id="245188"/>
    <lineage>
        <taxon>Bacteria</taxon>
        <taxon>Pseudomonadati</taxon>
        <taxon>Pseudomonadota</taxon>
        <taxon>Alphaproteobacteria</taxon>
        <taxon>Rhodobacterales</taxon>
        <taxon>Paracoccaceae</taxon>
        <taxon>Yoonia</taxon>
    </lineage>
</organism>
<dbReference type="GO" id="GO:0019698">
    <property type="term" value="P:D-galacturonate catabolic process"/>
    <property type="evidence" value="ECO:0007669"/>
    <property type="project" value="TreeGrafter"/>
</dbReference>
<reference evidence="5 6" key="1">
    <citation type="submission" date="2017-05" db="EMBL/GenBank/DDBJ databases">
        <title>Genome Sequence of Loktanella vestfoldensis Strain SMR4r Isolated from a Culture of the Diatom Skeletonema marinoi.</title>
        <authorList>
            <person name="Topel M."/>
            <person name="Pinder M.I.M."/>
            <person name="Johansson O.N."/>
            <person name="Kourtchenko O."/>
            <person name="Godhe A."/>
            <person name="Clarke A.K."/>
        </authorList>
    </citation>
    <scope>NUCLEOTIDE SEQUENCE [LARGE SCALE GENOMIC DNA]</scope>
    <source>
        <strain evidence="5 6">SMR4r</strain>
    </source>
</reference>
<evidence type="ECO:0000313" key="6">
    <source>
        <dbReference type="Proteomes" id="UP000195273"/>
    </source>
</evidence>
<dbReference type="EC" id="2.7.1.45" evidence="5"/>
<dbReference type="PROSITE" id="PS00584">
    <property type="entry name" value="PFKB_KINASES_2"/>
    <property type="match status" value="1"/>
</dbReference>
<keyword evidence="6" id="KW-1185">Reference proteome</keyword>
<dbReference type="InterPro" id="IPR029056">
    <property type="entry name" value="Ribokinase-like"/>
</dbReference>
<dbReference type="EMBL" id="CP021431">
    <property type="protein sequence ID" value="ARU01192.1"/>
    <property type="molecule type" value="Genomic_DNA"/>
</dbReference>
<dbReference type="Gene3D" id="3.40.1190.20">
    <property type="match status" value="1"/>
</dbReference>
<proteinExistence type="inferred from homology"/>
<dbReference type="CDD" id="cd01166">
    <property type="entry name" value="KdgK"/>
    <property type="match status" value="1"/>
</dbReference>
<keyword evidence="2 5" id="KW-0808">Transferase</keyword>
<feature type="domain" description="Carbohydrate kinase PfkB" evidence="4">
    <location>
        <begin position="1"/>
        <end position="296"/>
    </location>
</feature>
<evidence type="ECO:0000256" key="2">
    <source>
        <dbReference type="ARBA" id="ARBA00022679"/>
    </source>
</evidence>
<dbReference type="InterPro" id="IPR002173">
    <property type="entry name" value="Carboh/pur_kinase_PfkB_CS"/>
</dbReference>
<dbReference type="GO" id="GO:0006974">
    <property type="term" value="P:DNA damage response"/>
    <property type="evidence" value="ECO:0007669"/>
    <property type="project" value="TreeGrafter"/>
</dbReference>
<dbReference type="Pfam" id="PF00294">
    <property type="entry name" value="PfkB"/>
    <property type="match status" value="1"/>
</dbReference>
<dbReference type="SUPFAM" id="SSF53613">
    <property type="entry name" value="Ribokinase-like"/>
    <property type="match status" value="1"/>
</dbReference>
<dbReference type="PANTHER" id="PTHR43085">
    <property type="entry name" value="HEXOKINASE FAMILY MEMBER"/>
    <property type="match status" value="1"/>
</dbReference>
<protein>
    <submittedName>
        <fullName evidence="5">2-dehydro-3-deoxygluconokinase</fullName>
        <ecNumber evidence="5">2.7.1.45</ecNumber>
    </submittedName>
</protein>
<evidence type="ECO:0000256" key="1">
    <source>
        <dbReference type="ARBA" id="ARBA00010688"/>
    </source>
</evidence>
<gene>
    <name evidence="5" type="primary">kdgK</name>
    <name evidence="5" type="ORF">LOKVESSMR4R_01879</name>
</gene>
<name>A0A1Y0ECY4_9RHOB</name>
<evidence type="ECO:0000259" key="4">
    <source>
        <dbReference type="Pfam" id="PF00294"/>
    </source>
</evidence>
<dbReference type="AlphaFoldDB" id="A0A1Y0ECY4"/>
<dbReference type="RefSeq" id="WP_087207800.1">
    <property type="nucleotide sequence ID" value="NZ_CP021431.1"/>
</dbReference>
<dbReference type="KEGG" id="lvs:LOKVESSMR4R_01879"/>
<evidence type="ECO:0000313" key="5">
    <source>
        <dbReference type="EMBL" id="ARU01192.1"/>
    </source>
</evidence>
<dbReference type="InterPro" id="IPR050306">
    <property type="entry name" value="PfkB_Carbo_kinase"/>
</dbReference>
<dbReference type="OrthoDB" id="9776822at2"/>
<dbReference type="GO" id="GO:0005829">
    <property type="term" value="C:cytosol"/>
    <property type="evidence" value="ECO:0007669"/>
    <property type="project" value="TreeGrafter"/>
</dbReference>
<keyword evidence="3 5" id="KW-0418">Kinase</keyword>
<dbReference type="GO" id="GO:0042840">
    <property type="term" value="P:D-glucuronate catabolic process"/>
    <property type="evidence" value="ECO:0007669"/>
    <property type="project" value="TreeGrafter"/>
</dbReference>
<dbReference type="GO" id="GO:0008673">
    <property type="term" value="F:2-dehydro-3-deoxygluconokinase activity"/>
    <property type="evidence" value="ECO:0007669"/>
    <property type="project" value="UniProtKB-EC"/>
</dbReference>
<comment type="similarity">
    <text evidence="1">Belongs to the carbohydrate kinase PfkB family.</text>
</comment>
<sequence>MTRIVAIGEAMVELAPAGADDLYRAGFAGDTLNTAWYLRKLLPASDQIAYFTALGQDALSDKLLAFIAAAGLDTAHIAQRDDSSVGLYMISLTNGERSFSYWRGQSAARRMLADDRALRAALQGADLAYLSGITLAILPPEARARLFDLLRDFRQAGGKVAFDPNLRPRLWPDPKTMTETVMQAAALSDIALPSFEDEAGWFNDPTPAATARRYREAGVALVVVKNGADPMILATADQSLTLTPPRVTDVVDTTAAGDSFNAGFLASYLQQGDLEQAGHAGASLAAAVIGQIGALVALDHDA</sequence>
<dbReference type="InterPro" id="IPR011611">
    <property type="entry name" value="PfkB_dom"/>
</dbReference>
<evidence type="ECO:0000256" key="3">
    <source>
        <dbReference type="ARBA" id="ARBA00022777"/>
    </source>
</evidence>
<dbReference type="PANTHER" id="PTHR43085:SF15">
    <property type="entry name" value="2-DEHYDRO-3-DEOXYGLUCONOKINASE"/>
    <property type="match status" value="1"/>
</dbReference>
<dbReference type="Proteomes" id="UP000195273">
    <property type="component" value="Chromosome"/>
</dbReference>
<accession>A0A1Y0ECY4</accession>